<keyword evidence="2" id="KW-1185">Reference proteome</keyword>
<dbReference type="InterPro" id="IPR018775">
    <property type="entry name" value="RlaP"/>
</dbReference>
<proteinExistence type="predicted"/>
<evidence type="ECO:0000313" key="1">
    <source>
        <dbReference type="EMBL" id="MFC1412339.1"/>
    </source>
</evidence>
<accession>A0ABV6VF26</accession>
<reference evidence="1 2" key="1">
    <citation type="submission" date="2024-09" db="EMBL/GenBank/DDBJ databases">
        <authorList>
            <person name="Lee S.D."/>
        </authorList>
    </citation>
    <scope>NUCLEOTIDE SEQUENCE [LARGE SCALE GENOMIC DNA]</scope>
    <source>
        <strain evidence="1 2">N1-1</strain>
    </source>
</reference>
<protein>
    <submittedName>
        <fullName evidence="1">DNA polymerase beta superfamily protein</fullName>
    </submittedName>
</protein>
<sequence>MDNILLAGVVGSTAYGLAHEGSDVDRLGMFAVPTEELHGLERPKESVVTTGPDRTFHEAGKAVRLMLSSNPTASELLWLEVYDTRTPLGEELVGLRSSLHSAAGVRSAYLGYADQQFRKLLGHRPEQRAKSAKHARHLVRLLRQAEQLHTTGELTLRLPDPDAVRALGEAIADAPERARPLLARTEAVLAAPGALPAEPDRAAAEDWLRRVRRAFFR</sequence>
<dbReference type="PANTHER" id="PTHR34817:SF1">
    <property type="entry name" value="NUCLEOTIDYLTRANSFERASE"/>
    <property type="match status" value="1"/>
</dbReference>
<gene>
    <name evidence="1" type="ORF">ACEZDG_24020</name>
</gene>
<dbReference type="Pfam" id="PF10127">
    <property type="entry name" value="RlaP"/>
    <property type="match status" value="1"/>
</dbReference>
<dbReference type="EMBL" id="JBHEZX010000011">
    <property type="protein sequence ID" value="MFC1412339.1"/>
    <property type="molecule type" value="Genomic_DNA"/>
</dbReference>
<dbReference type="PANTHER" id="PTHR34817">
    <property type="entry name" value="NUCLEOTIDYLTRANSFERASE"/>
    <property type="match status" value="1"/>
</dbReference>
<evidence type="ECO:0000313" key="2">
    <source>
        <dbReference type="Proteomes" id="UP001592582"/>
    </source>
</evidence>
<name>A0ABV6VF26_9ACTN</name>
<dbReference type="Proteomes" id="UP001592582">
    <property type="component" value="Unassembled WGS sequence"/>
</dbReference>
<comment type="caution">
    <text evidence="1">The sequence shown here is derived from an EMBL/GenBank/DDBJ whole genome shotgun (WGS) entry which is preliminary data.</text>
</comment>
<organism evidence="1 2">
    <name type="scientific">Streptacidiphilus alkalitolerans</name>
    <dbReference type="NCBI Taxonomy" id="3342712"/>
    <lineage>
        <taxon>Bacteria</taxon>
        <taxon>Bacillati</taxon>
        <taxon>Actinomycetota</taxon>
        <taxon>Actinomycetes</taxon>
        <taxon>Kitasatosporales</taxon>
        <taxon>Streptomycetaceae</taxon>
        <taxon>Streptacidiphilus</taxon>
    </lineage>
</organism>